<dbReference type="EMBL" id="CP017556">
    <property type="protein sequence ID" value="AOW04478.1"/>
    <property type="molecule type" value="Genomic_DNA"/>
</dbReference>
<reference evidence="1 2" key="1">
    <citation type="journal article" date="2016" name="PLoS ONE">
        <title>Sequence Assembly of Yarrowia lipolytica Strain W29/CLIB89 Shows Transposable Element Diversity.</title>
        <authorList>
            <person name="Magnan C."/>
            <person name="Yu J."/>
            <person name="Chang I."/>
            <person name="Jahn E."/>
            <person name="Kanomata Y."/>
            <person name="Wu J."/>
            <person name="Zeller M."/>
            <person name="Oakes M."/>
            <person name="Baldi P."/>
            <person name="Sandmeyer S."/>
        </authorList>
    </citation>
    <scope>NUCLEOTIDE SEQUENCE [LARGE SCALE GENOMIC DNA]</scope>
    <source>
        <strain evidence="2">CLIB89(W29)</strain>
    </source>
</reference>
<evidence type="ECO:0000313" key="2">
    <source>
        <dbReference type="Proteomes" id="UP000182444"/>
    </source>
</evidence>
<organism evidence="1 2">
    <name type="scientific">Yarrowia lipolytica</name>
    <name type="common">Candida lipolytica</name>
    <dbReference type="NCBI Taxonomy" id="4952"/>
    <lineage>
        <taxon>Eukaryota</taxon>
        <taxon>Fungi</taxon>
        <taxon>Dikarya</taxon>
        <taxon>Ascomycota</taxon>
        <taxon>Saccharomycotina</taxon>
        <taxon>Dipodascomycetes</taxon>
        <taxon>Dipodascales</taxon>
        <taxon>Dipodascales incertae sedis</taxon>
        <taxon>Yarrowia</taxon>
    </lineage>
</organism>
<sequence>MTETELLKIKDSAAEEGPQLLLDRIKQLENDLESTHVHAMQLLQSNNKMHSQASIYVQEIHSRDMKIEQLKALVHWYEVELAKKLI</sequence>
<name>A0A1D8NFR7_YARLL</name>
<dbReference type="KEGG" id="yli:90949646"/>
<proteinExistence type="predicted"/>
<dbReference type="AlphaFoldDB" id="A0A1D8NFR7"/>
<protein>
    <submittedName>
        <fullName evidence="1">Uncharacterized protein</fullName>
    </submittedName>
</protein>
<dbReference type="GeneID" id="90949646"/>
<dbReference type="VEuPathDB" id="FungiDB:YALI1_D28999g"/>
<accession>A0A1D8NFR7</accession>
<gene>
    <name evidence="1" type="ORF">YALI1_D28999g</name>
</gene>
<dbReference type="RefSeq" id="XP_065950337.2">
    <property type="nucleotide sequence ID" value="XM_066094265.2"/>
</dbReference>
<evidence type="ECO:0000313" key="1">
    <source>
        <dbReference type="EMBL" id="AOW04478.1"/>
    </source>
</evidence>
<dbReference type="Proteomes" id="UP000182444">
    <property type="component" value="Chromosome 1D"/>
</dbReference>